<evidence type="ECO:0000313" key="4">
    <source>
        <dbReference type="Proteomes" id="UP000664144"/>
    </source>
</evidence>
<gene>
    <name evidence="3" type="ORF">J0X19_06305</name>
</gene>
<comment type="caution">
    <text evidence="3">The sequence shown here is derived from an EMBL/GenBank/DDBJ whole genome shotgun (WGS) entry which is preliminary data.</text>
</comment>
<sequence length="100" mass="12018">METPNRDPQLWRMAKDRAKFKSHLFTYLAVNALLWAIWAFTNDYTGHHRHTQIPWPIFPMLFWGFGVTIQGLRTYGALSQPNLSEREYERLLRRQREGRI</sequence>
<keyword evidence="1" id="KW-0472">Membrane</keyword>
<feature type="transmembrane region" description="Helical" evidence="1">
    <location>
        <begin position="53"/>
        <end position="72"/>
    </location>
</feature>
<feature type="domain" description="2TM" evidence="2">
    <location>
        <begin position="14"/>
        <end position="92"/>
    </location>
</feature>
<dbReference type="EMBL" id="JAFLQZ010000003">
    <property type="protein sequence ID" value="MBO0357551.1"/>
    <property type="molecule type" value="Genomic_DNA"/>
</dbReference>
<keyword evidence="1" id="KW-1133">Transmembrane helix</keyword>
<dbReference type="Proteomes" id="UP000664144">
    <property type="component" value="Unassembled WGS sequence"/>
</dbReference>
<keyword evidence="1" id="KW-0812">Transmembrane</keyword>
<organism evidence="3 4">
    <name type="scientific">Hymenobacter telluris</name>
    <dbReference type="NCBI Taxonomy" id="2816474"/>
    <lineage>
        <taxon>Bacteria</taxon>
        <taxon>Pseudomonadati</taxon>
        <taxon>Bacteroidota</taxon>
        <taxon>Cytophagia</taxon>
        <taxon>Cytophagales</taxon>
        <taxon>Hymenobacteraceae</taxon>
        <taxon>Hymenobacter</taxon>
    </lineage>
</organism>
<protein>
    <submittedName>
        <fullName evidence="3">2TM domain-containing protein</fullName>
    </submittedName>
</protein>
<accession>A0A939J9Z3</accession>
<feature type="transmembrane region" description="Helical" evidence="1">
    <location>
        <begin position="20"/>
        <end position="41"/>
    </location>
</feature>
<evidence type="ECO:0000259" key="2">
    <source>
        <dbReference type="Pfam" id="PF13239"/>
    </source>
</evidence>
<dbReference type="RefSeq" id="WP_206982733.1">
    <property type="nucleotide sequence ID" value="NZ_JAFLQZ010000003.1"/>
</dbReference>
<reference evidence="3" key="1">
    <citation type="submission" date="2021-03" db="EMBL/GenBank/DDBJ databases">
        <authorList>
            <person name="Kim M.K."/>
        </authorList>
    </citation>
    <scope>NUCLEOTIDE SEQUENCE</scope>
    <source>
        <strain evidence="3">BT186</strain>
    </source>
</reference>
<keyword evidence="4" id="KW-1185">Reference proteome</keyword>
<name>A0A939J9Z3_9BACT</name>
<evidence type="ECO:0000256" key="1">
    <source>
        <dbReference type="SAM" id="Phobius"/>
    </source>
</evidence>
<proteinExistence type="predicted"/>
<evidence type="ECO:0000313" key="3">
    <source>
        <dbReference type="EMBL" id="MBO0357551.1"/>
    </source>
</evidence>
<dbReference type="AlphaFoldDB" id="A0A939J9Z3"/>
<dbReference type="Pfam" id="PF13239">
    <property type="entry name" value="2TM"/>
    <property type="match status" value="1"/>
</dbReference>
<dbReference type="InterPro" id="IPR025698">
    <property type="entry name" value="2TM_dom"/>
</dbReference>